<gene>
    <name evidence="1" type="ORF">BpHYR1_018288</name>
</gene>
<accession>A0A3M7PA07</accession>
<dbReference type="AlphaFoldDB" id="A0A3M7PA07"/>
<organism evidence="1 2">
    <name type="scientific">Brachionus plicatilis</name>
    <name type="common">Marine rotifer</name>
    <name type="synonym">Brachionus muelleri</name>
    <dbReference type="NCBI Taxonomy" id="10195"/>
    <lineage>
        <taxon>Eukaryota</taxon>
        <taxon>Metazoa</taxon>
        <taxon>Spiralia</taxon>
        <taxon>Gnathifera</taxon>
        <taxon>Rotifera</taxon>
        <taxon>Eurotatoria</taxon>
        <taxon>Monogononta</taxon>
        <taxon>Pseudotrocha</taxon>
        <taxon>Ploima</taxon>
        <taxon>Brachionidae</taxon>
        <taxon>Brachionus</taxon>
    </lineage>
</organism>
<dbReference type="EMBL" id="REGN01012323">
    <property type="protein sequence ID" value="RMZ95898.1"/>
    <property type="molecule type" value="Genomic_DNA"/>
</dbReference>
<reference evidence="1 2" key="1">
    <citation type="journal article" date="2018" name="Sci. Rep.">
        <title>Genomic signatures of local adaptation to the degree of environmental predictability in rotifers.</title>
        <authorList>
            <person name="Franch-Gras L."/>
            <person name="Hahn C."/>
            <person name="Garcia-Roger E.M."/>
            <person name="Carmona M.J."/>
            <person name="Serra M."/>
            <person name="Gomez A."/>
        </authorList>
    </citation>
    <scope>NUCLEOTIDE SEQUENCE [LARGE SCALE GENOMIC DNA]</scope>
    <source>
        <strain evidence="1">HYR1</strain>
    </source>
</reference>
<protein>
    <submittedName>
        <fullName evidence="1">Uncharacterized protein</fullName>
    </submittedName>
</protein>
<comment type="caution">
    <text evidence="1">The sequence shown here is derived from an EMBL/GenBank/DDBJ whole genome shotgun (WGS) entry which is preliminary data.</text>
</comment>
<keyword evidence="2" id="KW-1185">Reference proteome</keyword>
<sequence>MIRSHEEANVSKLCKKKNTYVGISICNPNQTNQYTSLFLLVKKSFFYLDLSLSVYAMKNKNHKRKFHLYLFGSIIKKLVWCMEKKTSELWIRAICLNKKNKVYLRKPLKRSQFRFLY</sequence>
<proteinExistence type="predicted"/>
<dbReference type="Proteomes" id="UP000276133">
    <property type="component" value="Unassembled WGS sequence"/>
</dbReference>
<evidence type="ECO:0000313" key="2">
    <source>
        <dbReference type="Proteomes" id="UP000276133"/>
    </source>
</evidence>
<name>A0A3M7PA07_BRAPC</name>
<evidence type="ECO:0000313" key="1">
    <source>
        <dbReference type="EMBL" id="RMZ95898.1"/>
    </source>
</evidence>